<dbReference type="Proteomes" id="UP001153334">
    <property type="component" value="Unassembled WGS sequence"/>
</dbReference>
<comment type="caution">
    <text evidence="1">The sequence shown here is derived from an EMBL/GenBank/DDBJ whole genome shotgun (WGS) entry which is preliminary data.</text>
</comment>
<evidence type="ECO:0000313" key="1">
    <source>
        <dbReference type="EMBL" id="KAJ8119102.1"/>
    </source>
</evidence>
<accession>A0ACC2IVI3</accession>
<protein>
    <submittedName>
        <fullName evidence="1">Uncharacterized protein</fullName>
    </submittedName>
</protein>
<sequence>MLSSAANIIGTSGQANYNAGWIEDAVATADHDTRVSAVRRAGLKAIPHEELQRLFDYILGASTKQPQLKQIAIGFDSSSISKSIAQNGNVRSPMFCHVRDSSIESNRPQSSPANTSSFKTISLSGDSNMIVDYIANAVAGKVAQLISIDASQIDPVHGSILSLGLDSLVAIELRNWIMREFDAPLQTSELITDQTINKVAEKIMARSRLIQNDNTTIPNDEETGVRAGDGHILQNSSLTPLSKSEGLTPRLIPVADDNRYNLPLAPIPALETTLRQFEESRQAFDSASDLQAVTEAAKEFVEEIGPDLQLHLESLPPEVVAEMYDKQIYLDRRDALQHYNEFSLVHPLDLPPTSQAMRAAIVTVAAHDFARRLAAGKVAPSKMHGVPIDDTARSWMFYCTRQPGLGSDRMEVYPANDTVAILRRGHVFSMRLPQSDSALSLESIHLAFTEIIGLSQEPTMPLRHQLEEDEGNAETLRMIDSAAFVICLDDELPITASDRHKQFLLNGHERSFANRWLDKSLQLAVTANGVSGSIFGHTKMDGLDARALHMHISESLYAHSNLAVDDLPTPSETYPMREYFISPSASVLERVEMLCNQPSAYDSIDLVRALVENSGLAFYRKQHVQPNATAHITVLLAMYLVDGFIRPAWEIASLGQFWRGRIDWMQTVTPAMRAFLEAVAEALASSTEETDCGIDSHKGSLKGLMMAAISTHAKSISTVAQGSGFVRHLYLLQAAAAEKYPERIPRLFQTRAWGHTRRDGLSQDLKIGFMPNEESESDGSTMKWTEGGFLMSGDRGVYVQCRVDQDSTDFVISASSSYAAKVRDSIYRASKIMTTILSSGTL</sequence>
<gene>
    <name evidence="1" type="ORF">ONZ43_g3862</name>
</gene>
<proteinExistence type="predicted"/>
<organism evidence="1 2">
    <name type="scientific">Nemania bipapillata</name>
    <dbReference type="NCBI Taxonomy" id="110536"/>
    <lineage>
        <taxon>Eukaryota</taxon>
        <taxon>Fungi</taxon>
        <taxon>Dikarya</taxon>
        <taxon>Ascomycota</taxon>
        <taxon>Pezizomycotina</taxon>
        <taxon>Sordariomycetes</taxon>
        <taxon>Xylariomycetidae</taxon>
        <taxon>Xylariales</taxon>
        <taxon>Xylariaceae</taxon>
        <taxon>Nemania</taxon>
    </lineage>
</organism>
<name>A0ACC2IVI3_9PEZI</name>
<evidence type="ECO:0000313" key="2">
    <source>
        <dbReference type="Proteomes" id="UP001153334"/>
    </source>
</evidence>
<keyword evidence="2" id="KW-1185">Reference proteome</keyword>
<reference evidence="1" key="1">
    <citation type="submission" date="2022-11" db="EMBL/GenBank/DDBJ databases">
        <title>Genome Sequence of Nemania bipapillata.</title>
        <authorList>
            <person name="Buettner E."/>
        </authorList>
    </citation>
    <scope>NUCLEOTIDE SEQUENCE</scope>
    <source>
        <strain evidence="1">CP14</strain>
    </source>
</reference>
<dbReference type="EMBL" id="JAPESX010000960">
    <property type="protein sequence ID" value="KAJ8119102.1"/>
    <property type="molecule type" value="Genomic_DNA"/>
</dbReference>